<keyword evidence="6" id="KW-1185">Reference proteome</keyword>
<evidence type="ECO:0000256" key="3">
    <source>
        <dbReference type="ARBA" id="ARBA00022723"/>
    </source>
</evidence>
<dbReference type="InterPro" id="IPR011990">
    <property type="entry name" value="TPR-like_helical_dom_sf"/>
</dbReference>
<dbReference type="GO" id="GO:0000785">
    <property type="term" value="C:chromatin"/>
    <property type="evidence" value="ECO:0007669"/>
    <property type="project" value="TreeGrafter"/>
</dbReference>
<evidence type="ECO:0000256" key="1">
    <source>
        <dbReference type="ARBA" id="ARBA00004123"/>
    </source>
</evidence>
<comment type="caution">
    <text evidence="5">The sequence shown here is derived from an EMBL/GenBank/DDBJ whole genome shotgun (WGS) entry which is preliminary data.</text>
</comment>
<dbReference type="OrthoDB" id="1667110at2759"/>
<dbReference type="InterPro" id="IPR045109">
    <property type="entry name" value="LSDs-like"/>
</dbReference>
<proteinExistence type="inferred from homology"/>
<evidence type="ECO:0000256" key="2">
    <source>
        <dbReference type="ARBA" id="ARBA00006801"/>
    </source>
</evidence>
<dbReference type="GO" id="GO:0031490">
    <property type="term" value="F:chromatin DNA binding"/>
    <property type="evidence" value="ECO:0007669"/>
    <property type="project" value="TreeGrafter"/>
</dbReference>
<gene>
    <name evidence="5" type="ORF">GIB67_038871</name>
</gene>
<reference evidence="5 6" key="1">
    <citation type="journal article" date="2020" name="IScience">
        <title>Genome Sequencing of the Endangered Kingdonia uniflora (Circaeasteraceae, Ranunculales) Reveals Potential Mechanisms of Evolutionary Specialization.</title>
        <authorList>
            <person name="Sun Y."/>
            <person name="Deng T."/>
            <person name="Zhang A."/>
            <person name="Moore M.J."/>
            <person name="Landis J.B."/>
            <person name="Lin N."/>
            <person name="Zhang H."/>
            <person name="Zhang X."/>
            <person name="Huang J."/>
            <person name="Zhang X."/>
            <person name="Sun H."/>
            <person name="Wang H."/>
        </authorList>
    </citation>
    <scope>NUCLEOTIDE SEQUENCE [LARGE SCALE GENOMIC DNA]</scope>
    <source>
        <strain evidence="5">TB1705</strain>
        <tissue evidence="5">Leaf</tissue>
    </source>
</reference>
<dbReference type="GO" id="GO:0000118">
    <property type="term" value="C:histone deacetylase complex"/>
    <property type="evidence" value="ECO:0007669"/>
    <property type="project" value="TreeGrafter"/>
</dbReference>
<evidence type="ECO:0000256" key="4">
    <source>
        <dbReference type="ARBA" id="ARBA00023242"/>
    </source>
</evidence>
<evidence type="ECO:0000313" key="6">
    <source>
        <dbReference type="Proteomes" id="UP000541444"/>
    </source>
</evidence>
<dbReference type="AlphaFoldDB" id="A0A7J7P0W3"/>
<dbReference type="GO" id="GO:0006357">
    <property type="term" value="P:regulation of transcription by RNA polymerase II"/>
    <property type="evidence" value="ECO:0007669"/>
    <property type="project" value="TreeGrafter"/>
</dbReference>
<dbReference type="PANTHER" id="PTHR12549">
    <property type="entry name" value="JMJC DOMAIN-CONTAINING HISTONE DEMETHYLATION PROTEIN"/>
    <property type="match status" value="1"/>
</dbReference>
<keyword evidence="4" id="KW-0539">Nucleus</keyword>
<comment type="similarity">
    <text evidence="2">Belongs to the JARID1 histone demethylase family.</text>
</comment>
<dbReference type="SUPFAM" id="SSF48452">
    <property type="entry name" value="TPR-like"/>
    <property type="match status" value="1"/>
</dbReference>
<dbReference type="EMBL" id="JACGCM010000374">
    <property type="protein sequence ID" value="KAF6173061.1"/>
    <property type="molecule type" value="Genomic_DNA"/>
</dbReference>
<dbReference type="GO" id="GO:0032454">
    <property type="term" value="F:histone H3K9 demethylase activity"/>
    <property type="evidence" value="ECO:0007669"/>
    <property type="project" value="InterPro"/>
</dbReference>
<dbReference type="Gene3D" id="2.60.120.650">
    <property type="entry name" value="Cupin"/>
    <property type="match status" value="1"/>
</dbReference>
<sequence length="270" mass="30743">MAVIQAKAVLEDMNDHIGEMKKKRNHEEDGKGSEILKLPSMAKEKSFTARNVIPDNPVCGAFDVGNNDFSNKNLRKAARWECCGDNYLYFERIQEIQDSDQEHFQMHWINGEPVIVGDALDMASGLSCDPMILTRALRKKKTSKVFKNQQHREETASDCLLWSEVDHPIHDQTFYLTSEHKKKLHNEYGIEPWSFVQKLKEAVLIPAGCCAGLFNKAAQISPDDADVHIVLCVRYNLSKEYDKVIGSFQTALKPKLWDYSLWNKLGAIQG</sequence>
<protein>
    <submittedName>
        <fullName evidence="5">Uncharacterized protein</fullName>
    </submittedName>
</protein>
<accession>A0A7J7P0W3</accession>
<evidence type="ECO:0000313" key="5">
    <source>
        <dbReference type="EMBL" id="KAF6173061.1"/>
    </source>
</evidence>
<dbReference type="PANTHER" id="PTHR12549:SF11">
    <property type="entry name" value="LYSINE-SPECIFIC DEMETHYLASE JMJ25"/>
    <property type="match status" value="1"/>
</dbReference>
<keyword evidence="3" id="KW-0479">Metal-binding</keyword>
<comment type="subcellular location">
    <subcellularLocation>
        <location evidence="1">Nucleus</location>
    </subcellularLocation>
</comment>
<dbReference type="GO" id="GO:0003712">
    <property type="term" value="F:transcription coregulator activity"/>
    <property type="evidence" value="ECO:0007669"/>
    <property type="project" value="TreeGrafter"/>
</dbReference>
<name>A0A7J7P0W3_9MAGN</name>
<dbReference type="GO" id="GO:0046872">
    <property type="term" value="F:metal ion binding"/>
    <property type="evidence" value="ECO:0007669"/>
    <property type="project" value="UniProtKB-KW"/>
</dbReference>
<dbReference type="Proteomes" id="UP000541444">
    <property type="component" value="Unassembled WGS sequence"/>
</dbReference>
<organism evidence="5 6">
    <name type="scientific">Kingdonia uniflora</name>
    <dbReference type="NCBI Taxonomy" id="39325"/>
    <lineage>
        <taxon>Eukaryota</taxon>
        <taxon>Viridiplantae</taxon>
        <taxon>Streptophyta</taxon>
        <taxon>Embryophyta</taxon>
        <taxon>Tracheophyta</taxon>
        <taxon>Spermatophyta</taxon>
        <taxon>Magnoliopsida</taxon>
        <taxon>Ranunculales</taxon>
        <taxon>Circaeasteraceae</taxon>
        <taxon>Kingdonia</taxon>
    </lineage>
</organism>